<reference evidence="1" key="1">
    <citation type="journal article" date="2021" name="Proc. Natl. Acad. Sci. U.S.A.">
        <title>A Catalog of Tens of Thousands of Viruses from Human Metagenomes Reveals Hidden Associations with Chronic Diseases.</title>
        <authorList>
            <person name="Tisza M.J."/>
            <person name="Buck C.B."/>
        </authorList>
    </citation>
    <scope>NUCLEOTIDE SEQUENCE</scope>
    <source>
        <strain evidence="1">CtFPV8</strain>
    </source>
</reference>
<dbReference type="EMBL" id="BK015385">
    <property type="protein sequence ID" value="DAE04297.1"/>
    <property type="molecule type" value="Genomic_DNA"/>
</dbReference>
<organism evidence="1">
    <name type="scientific">Myoviridae sp. ctFPV8</name>
    <dbReference type="NCBI Taxonomy" id="2825068"/>
    <lineage>
        <taxon>Viruses</taxon>
        <taxon>Duplodnaviria</taxon>
        <taxon>Heunggongvirae</taxon>
        <taxon>Uroviricota</taxon>
        <taxon>Caudoviricetes</taxon>
    </lineage>
</organism>
<evidence type="ECO:0000313" key="1">
    <source>
        <dbReference type="EMBL" id="DAE04297.1"/>
    </source>
</evidence>
<accession>A0A8S5PD43</accession>
<sequence>MHLHKKILLILCICIRKYSSQNYINEVIVYV</sequence>
<protein>
    <submittedName>
        <fullName evidence="1">Uncharacterized protein</fullName>
    </submittedName>
</protein>
<name>A0A8S5PD43_9CAUD</name>
<proteinExistence type="predicted"/>